<keyword evidence="1" id="KW-0378">Hydrolase</keyword>
<evidence type="ECO:0000313" key="2">
    <source>
        <dbReference type="Proteomes" id="UP001519363"/>
    </source>
</evidence>
<sequence length="200" mass="21556">MRALHVVLLPGWRGAPREHWLTWLAAELRGAGVAVDQPVLPDPDRPSREAWLPPLRASLAAAPPSADLVVLGHSLGATLWLHHARTLSGRDRRAHRVLLVSPPAPSWAHPEVHGFNPPPLDARSLRRAASTTRLVVGQGDPYCSRVDAYAYARALGVDLDLVPGGEQLDGDTGYGAWPSVLDWTLGRAASPVDSRTALRS</sequence>
<evidence type="ECO:0000313" key="1">
    <source>
        <dbReference type="EMBL" id="MBP2474203.1"/>
    </source>
</evidence>
<name>A0ABS5AC90_9PSEU</name>
<keyword evidence="2" id="KW-1185">Reference proteome</keyword>
<reference evidence="1 2" key="1">
    <citation type="submission" date="2021-03" db="EMBL/GenBank/DDBJ databases">
        <title>Sequencing the genomes of 1000 actinobacteria strains.</title>
        <authorList>
            <person name="Klenk H.-P."/>
        </authorList>
    </citation>
    <scope>NUCLEOTIDE SEQUENCE [LARGE SCALE GENOMIC DNA]</scope>
    <source>
        <strain evidence="1 2">DSM 44580</strain>
    </source>
</reference>
<dbReference type="SUPFAM" id="SSF53474">
    <property type="entry name" value="alpha/beta-Hydrolases"/>
    <property type="match status" value="1"/>
</dbReference>
<dbReference type="Pfam" id="PF06821">
    <property type="entry name" value="Ser_hydrolase"/>
    <property type="match status" value="1"/>
</dbReference>
<dbReference type="Proteomes" id="UP001519363">
    <property type="component" value="Unassembled WGS sequence"/>
</dbReference>
<dbReference type="Gene3D" id="3.40.50.1820">
    <property type="entry name" value="alpha/beta hydrolase"/>
    <property type="match status" value="1"/>
</dbReference>
<dbReference type="GO" id="GO:0016787">
    <property type="term" value="F:hydrolase activity"/>
    <property type="evidence" value="ECO:0007669"/>
    <property type="project" value="UniProtKB-KW"/>
</dbReference>
<dbReference type="InterPro" id="IPR029058">
    <property type="entry name" value="AB_hydrolase_fold"/>
</dbReference>
<proteinExistence type="predicted"/>
<dbReference type="RefSeq" id="WP_086781091.1">
    <property type="nucleotide sequence ID" value="NZ_JAGIOO010000001.1"/>
</dbReference>
<organism evidence="1 2">
    <name type="scientific">Crossiella equi</name>
    <dbReference type="NCBI Taxonomy" id="130796"/>
    <lineage>
        <taxon>Bacteria</taxon>
        <taxon>Bacillati</taxon>
        <taxon>Actinomycetota</taxon>
        <taxon>Actinomycetes</taxon>
        <taxon>Pseudonocardiales</taxon>
        <taxon>Pseudonocardiaceae</taxon>
        <taxon>Crossiella</taxon>
    </lineage>
</organism>
<dbReference type="InterPro" id="IPR010662">
    <property type="entry name" value="RBBP9/YdeN"/>
</dbReference>
<accession>A0ABS5AC90</accession>
<dbReference type="PANTHER" id="PTHR15394:SF3">
    <property type="entry name" value="SERINE HYDROLASE RBBP9"/>
    <property type="match status" value="1"/>
</dbReference>
<gene>
    <name evidence="1" type="ORF">JOF53_003075</name>
</gene>
<dbReference type="EMBL" id="JAGIOO010000001">
    <property type="protein sequence ID" value="MBP2474203.1"/>
    <property type="molecule type" value="Genomic_DNA"/>
</dbReference>
<dbReference type="PANTHER" id="PTHR15394">
    <property type="entry name" value="SERINE HYDROLASE RBBP9"/>
    <property type="match status" value="1"/>
</dbReference>
<protein>
    <submittedName>
        <fullName evidence="1">Alpha/beta hydrolase family esterase</fullName>
    </submittedName>
</protein>
<comment type="caution">
    <text evidence="1">The sequence shown here is derived from an EMBL/GenBank/DDBJ whole genome shotgun (WGS) entry which is preliminary data.</text>
</comment>